<gene>
    <name evidence="1" type="ORF">NIIDMKKI_53700</name>
</gene>
<dbReference type="Proteomes" id="UP000516380">
    <property type="component" value="Chromosome"/>
</dbReference>
<evidence type="ECO:0000313" key="2">
    <source>
        <dbReference type="Proteomes" id="UP000516380"/>
    </source>
</evidence>
<sequence>MDVRVGEVHVPPSLHRARSTSSEYLGERREGRLQRGFHESVLAGEVLVEPPWVKPASFITSPTLAPSMPRSRSSRDALATIRAWLLSFSAWDIRMSIDSRLIRLDILEYRHNPYWITTNI</sequence>
<organism evidence="1 2">
    <name type="scientific">Mycobacterium kansasii</name>
    <dbReference type="NCBI Taxonomy" id="1768"/>
    <lineage>
        <taxon>Bacteria</taxon>
        <taxon>Bacillati</taxon>
        <taxon>Actinomycetota</taxon>
        <taxon>Actinomycetes</taxon>
        <taxon>Mycobacteriales</taxon>
        <taxon>Mycobacteriaceae</taxon>
        <taxon>Mycobacterium</taxon>
    </lineage>
</organism>
<dbReference type="EMBL" id="AP023343">
    <property type="protein sequence ID" value="BCI90164.1"/>
    <property type="molecule type" value="Genomic_DNA"/>
</dbReference>
<dbReference type="AlphaFoldDB" id="A0A7G1II91"/>
<proteinExistence type="predicted"/>
<accession>A0A7G1II91</accession>
<name>A0A7G1II91_MYCKA</name>
<reference evidence="1 2" key="1">
    <citation type="submission" date="2020-07" db="EMBL/GenBank/DDBJ databases">
        <title>Mycobacterium kansasii (former subtype) with zoonotic potential isolated from diseased indoor pet cat, Japan.</title>
        <authorList>
            <person name="Fukano H."/>
            <person name="Terazono T."/>
            <person name="Hoshino Y."/>
        </authorList>
    </citation>
    <scope>NUCLEOTIDE SEQUENCE [LARGE SCALE GENOMIC DNA]</scope>
    <source>
        <strain evidence="1 2">Kuro-I</strain>
    </source>
</reference>
<evidence type="ECO:0000313" key="1">
    <source>
        <dbReference type="EMBL" id="BCI90164.1"/>
    </source>
</evidence>
<protein>
    <submittedName>
        <fullName evidence="1">Uncharacterized protein</fullName>
    </submittedName>
</protein>
<keyword evidence="2" id="KW-1185">Reference proteome</keyword>